<dbReference type="PRINTS" id="PR01008">
    <property type="entry name" value="FLGLRINGFLGH"/>
</dbReference>
<name>A0ABQ4Q7J0_9BURK</name>
<evidence type="ECO:0000256" key="6">
    <source>
        <dbReference type="ARBA" id="ARBA00023136"/>
    </source>
</evidence>
<dbReference type="HAMAP" id="MF_00415">
    <property type="entry name" value="FlgH"/>
    <property type="match status" value="1"/>
</dbReference>
<evidence type="ECO:0000256" key="5">
    <source>
        <dbReference type="ARBA" id="ARBA00022729"/>
    </source>
</evidence>
<feature type="chain" id="PRO_5045205167" description="Flagellar L-ring protein" evidence="10">
    <location>
        <begin position="20"/>
        <end position="223"/>
    </location>
</feature>
<dbReference type="EMBL" id="BPMK01000011">
    <property type="protein sequence ID" value="GIZ52669.1"/>
    <property type="molecule type" value="Genomic_DNA"/>
</dbReference>
<evidence type="ECO:0000256" key="7">
    <source>
        <dbReference type="ARBA" id="ARBA00023143"/>
    </source>
</evidence>
<keyword evidence="12" id="KW-1185">Reference proteome</keyword>
<comment type="caution">
    <text evidence="11">The sequence shown here is derived from an EMBL/GenBank/DDBJ whole genome shotgun (WGS) entry which is preliminary data.</text>
</comment>
<keyword evidence="9" id="KW-0449">Lipoprotein</keyword>
<dbReference type="PROSITE" id="PS51257">
    <property type="entry name" value="PROKAR_LIPOPROTEIN"/>
    <property type="match status" value="1"/>
</dbReference>
<gene>
    <name evidence="9 11" type="primary">flgH</name>
    <name evidence="11" type="ORF">NCCP691_26830</name>
</gene>
<dbReference type="Proteomes" id="UP000887222">
    <property type="component" value="Unassembled WGS sequence"/>
</dbReference>
<comment type="subunit">
    <text evidence="4 9">The basal body constitutes a major portion of the flagellar organelle and consists of four rings (L,P,S, and M) mounted on a central rod.</text>
</comment>
<comment type="similarity">
    <text evidence="3 9">Belongs to the FlgH family.</text>
</comment>
<keyword evidence="5 9" id="KW-0732">Signal</keyword>
<evidence type="ECO:0000313" key="12">
    <source>
        <dbReference type="Proteomes" id="UP000887222"/>
    </source>
</evidence>
<dbReference type="PANTHER" id="PTHR34933">
    <property type="entry name" value="FLAGELLAR L-RING PROTEIN"/>
    <property type="match status" value="1"/>
</dbReference>
<evidence type="ECO:0000256" key="3">
    <source>
        <dbReference type="ARBA" id="ARBA00006929"/>
    </source>
</evidence>
<dbReference type="Pfam" id="PF02107">
    <property type="entry name" value="FlgH"/>
    <property type="match status" value="1"/>
</dbReference>
<evidence type="ECO:0000256" key="9">
    <source>
        <dbReference type="HAMAP-Rule" id="MF_00415"/>
    </source>
</evidence>
<keyword evidence="8 9" id="KW-0998">Cell outer membrane</keyword>
<evidence type="ECO:0000256" key="4">
    <source>
        <dbReference type="ARBA" id="ARBA00011439"/>
    </source>
</evidence>
<evidence type="ECO:0000256" key="2">
    <source>
        <dbReference type="ARBA" id="ARBA00004370"/>
    </source>
</evidence>
<feature type="signal peptide" evidence="10">
    <location>
        <begin position="1"/>
        <end position="19"/>
    </location>
</feature>
<sequence length="223" mass="23528">MIMKRLSAVASLAPLLLLAAACSTVPDTITHQPAARQPMPAPAQAANGAIFNNGYRPMFEDRRARRVGDMLTIAINERTSAGKSAANAASKSGDVEFGASQLFGIPAATVAKLGLGVEGSNKFEDKGTSSSSNTFSGTITVTVMEVLPNGNLLVSGEKQVALDKGVEYVRFSGVVNPDNVMSGNVVSSTQVADARVEYRTNTRVDKAELMSQLTRFFLSVMPL</sequence>
<keyword evidence="11" id="KW-0966">Cell projection</keyword>
<evidence type="ECO:0000256" key="1">
    <source>
        <dbReference type="ARBA" id="ARBA00002591"/>
    </source>
</evidence>
<keyword evidence="11" id="KW-0969">Cilium</keyword>
<keyword evidence="7 9" id="KW-0975">Bacterial flagellum</keyword>
<keyword evidence="6 9" id="KW-0472">Membrane</keyword>
<evidence type="ECO:0000256" key="8">
    <source>
        <dbReference type="ARBA" id="ARBA00023237"/>
    </source>
</evidence>
<keyword evidence="11" id="KW-0282">Flagellum</keyword>
<evidence type="ECO:0000256" key="10">
    <source>
        <dbReference type="SAM" id="SignalP"/>
    </source>
</evidence>
<dbReference type="InterPro" id="IPR000527">
    <property type="entry name" value="Flag_Lring"/>
</dbReference>
<protein>
    <recommendedName>
        <fullName evidence="9">Flagellar L-ring protein</fullName>
    </recommendedName>
    <alternativeName>
        <fullName evidence="9">Basal body L-ring protein</fullName>
    </alternativeName>
</protein>
<proteinExistence type="inferred from homology"/>
<accession>A0ABQ4Q7J0</accession>
<evidence type="ECO:0000313" key="11">
    <source>
        <dbReference type="EMBL" id="GIZ52669.1"/>
    </source>
</evidence>
<reference evidence="11 12" key="1">
    <citation type="journal article" date="2022" name="Int. J. Syst. Evol. Microbiol.">
        <title>Noviherbaspirillum aridicola sp. nov., isolated from an arid soil in Pakistan.</title>
        <authorList>
            <person name="Khan I.U."/>
            <person name="Saqib M."/>
            <person name="Amin A."/>
            <person name="Hussain F."/>
            <person name="Li L."/>
            <person name="Liu Y.H."/>
            <person name="Fang B.Z."/>
            <person name="Ahmed I."/>
            <person name="Li W.J."/>
        </authorList>
    </citation>
    <scope>NUCLEOTIDE SEQUENCE [LARGE SCALE GENOMIC DNA]</scope>
    <source>
        <strain evidence="11 12">NCCP-691</strain>
    </source>
</reference>
<comment type="subcellular location">
    <subcellularLocation>
        <location evidence="9">Cell outer membrane</location>
        <topology evidence="9">Lipid-anchor</topology>
    </subcellularLocation>
    <subcellularLocation>
        <location evidence="9">Bacterial flagellum basal body</location>
    </subcellularLocation>
    <subcellularLocation>
        <location evidence="2">Membrane</location>
    </subcellularLocation>
</comment>
<organism evidence="11 12">
    <name type="scientific">Noviherbaspirillum aridicola</name>
    <dbReference type="NCBI Taxonomy" id="2849687"/>
    <lineage>
        <taxon>Bacteria</taxon>
        <taxon>Pseudomonadati</taxon>
        <taxon>Pseudomonadota</taxon>
        <taxon>Betaproteobacteria</taxon>
        <taxon>Burkholderiales</taxon>
        <taxon>Oxalobacteraceae</taxon>
        <taxon>Noviherbaspirillum</taxon>
    </lineage>
</organism>
<dbReference type="PANTHER" id="PTHR34933:SF3">
    <property type="entry name" value="FLAGELLAR L-RING PROTEIN"/>
    <property type="match status" value="1"/>
</dbReference>
<comment type="function">
    <text evidence="1 9">Assembles around the rod to form the L-ring and probably protects the motor/basal body from shearing forces during rotation.</text>
</comment>